<keyword evidence="2" id="KW-0732">Signal</keyword>
<dbReference type="PANTHER" id="PTHR43265">
    <property type="entry name" value="ESTERASE ESTD"/>
    <property type="match status" value="1"/>
</dbReference>
<dbReference type="SUPFAM" id="SSF53474">
    <property type="entry name" value="alpha/beta-Hydrolases"/>
    <property type="match status" value="1"/>
</dbReference>
<dbReference type="Proteomes" id="UP001501444">
    <property type="component" value="Unassembled WGS sequence"/>
</dbReference>
<feature type="transmembrane region" description="Helical" evidence="1">
    <location>
        <begin position="317"/>
        <end position="337"/>
    </location>
</feature>
<dbReference type="Pfam" id="PF00326">
    <property type="entry name" value="Peptidase_S9"/>
    <property type="match status" value="1"/>
</dbReference>
<evidence type="ECO:0000259" key="3">
    <source>
        <dbReference type="Pfam" id="PF00326"/>
    </source>
</evidence>
<dbReference type="EMBL" id="BAAARV010000102">
    <property type="protein sequence ID" value="GAA2386446.1"/>
    <property type="molecule type" value="Genomic_DNA"/>
</dbReference>
<dbReference type="InterPro" id="IPR029058">
    <property type="entry name" value="AB_hydrolase_fold"/>
</dbReference>
<keyword evidence="5" id="KW-1185">Reference proteome</keyword>
<evidence type="ECO:0000256" key="2">
    <source>
        <dbReference type="SAM" id="SignalP"/>
    </source>
</evidence>
<name>A0ABP5UTR5_9ACTN</name>
<dbReference type="Gene3D" id="3.40.50.1820">
    <property type="entry name" value="alpha/beta hydrolase"/>
    <property type="match status" value="1"/>
</dbReference>
<dbReference type="InterPro" id="IPR053145">
    <property type="entry name" value="AB_hydrolase_Est10"/>
</dbReference>
<keyword evidence="1" id="KW-0812">Transmembrane</keyword>
<sequence>MVMLVMAGFSGLGAAPAAAAPDDVTATEVSFEGNGGVVLHGTILAGASAAGRRPAMVMVQGAGNRGRQVIRPDAEAYARLGLVVLIYDKRTAGYSLFHRDYSVLADDALAGLRLLAARPDVDPARLGLWGASEGAFVAPLAAARSADVRYVIAVGAAGVAPAVQARWEWGEYLRHFGVSGSLTRTMQGPAFRTVVGAGLFAEAGFDPSAAWRQVRQPVLAEWGEMDHDVMPELSARLIAEALHDAGNTHATIRTVPGVRHNLHLTANGGYDHLDAVPPDYGRYESAWIDAPAPTAAELPAGGGPIPAVAPLRWYDSFGLQAAGFALLVLGFAAFPLTAAFRRLRGHRFAPTVRRPARWLAGAGLAATLGGPLYLLFMMAIAAQVVGPTLLGRPLPWLLLQLLALGTVAALVATVIAWRRHRAEISAPERARLGLLVTAGTLFLPLAVHWGLLAG</sequence>
<keyword evidence="4" id="KW-0378">Hydrolase</keyword>
<comment type="caution">
    <text evidence="4">The sequence shown here is derived from an EMBL/GenBank/DDBJ whole genome shotgun (WGS) entry which is preliminary data.</text>
</comment>
<protein>
    <submittedName>
        <fullName evidence="4">Alpha/beta hydrolase</fullName>
    </submittedName>
</protein>
<dbReference type="PANTHER" id="PTHR43265:SF1">
    <property type="entry name" value="ESTERASE ESTD"/>
    <property type="match status" value="1"/>
</dbReference>
<keyword evidence="1" id="KW-1133">Transmembrane helix</keyword>
<gene>
    <name evidence="4" type="ORF">GCM10010170_096870</name>
</gene>
<evidence type="ECO:0000313" key="4">
    <source>
        <dbReference type="EMBL" id="GAA2386446.1"/>
    </source>
</evidence>
<reference evidence="5" key="1">
    <citation type="journal article" date="2019" name="Int. J. Syst. Evol. Microbiol.">
        <title>The Global Catalogue of Microorganisms (GCM) 10K type strain sequencing project: providing services to taxonomists for standard genome sequencing and annotation.</title>
        <authorList>
            <consortium name="The Broad Institute Genomics Platform"/>
            <consortium name="The Broad Institute Genome Sequencing Center for Infectious Disease"/>
            <person name="Wu L."/>
            <person name="Ma J."/>
        </authorList>
    </citation>
    <scope>NUCLEOTIDE SEQUENCE [LARGE SCALE GENOMIC DNA]</scope>
    <source>
        <strain evidence="5">JCM 3272</strain>
    </source>
</reference>
<dbReference type="GO" id="GO:0016787">
    <property type="term" value="F:hydrolase activity"/>
    <property type="evidence" value="ECO:0007669"/>
    <property type="project" value="UniProtKB-KW"/>
</dbReference>
<feature type="transmembrane region" description="Helical" evidence="1">
    <location>
        <begin position="397"/>
        <end position="418"/>
    </location>
</feature>
<proteinExistence type="predicted"/>
<feature type="transmembrane region" description="Helical" evidence="1">
    <location>
        <begin position="430"/>
        <end position="451"/>
    </location>
</feature>
<feature type="signal peptide" evidence="2">
    <location>
        <begin position="1"/>
        <end position="19"/>
    </location>
</feature>
<organism evidence="4 5">
    <name type="scientific">Dactylosporangium salmoneum</name>
    <dbReference type="NCBI Taxonomy" id="53361"/>
    <lineage>
        <taxon>Bacteria</taxon>
        <taxon>Bacillati</taxon>
        <taxon>Actinomycetota</taxon>
        <taxon>Actinomycetes</taxon>
        <taxon>Micromonosporales</taxon>
        <taxon>Micromonosporaceae</taxon>
        <taxon>Dactylosporangium</taxon>
    </lineage>
</organism>
<evidence type="ECO:0000313" key="5">
    <source>
        <dbReference type="Proteomes" id="UP001501444"/>
    </source>
</evidence>
<accession>A0ABP5UTR5</accession>
<feature type="transmembrane region" description="Helical" evidence="1">
    <location>
        <begin position="358"/>
        <end position="385"/>
    </location>
</feature>
<dbReference type="InterPro" id="IPR001375">
    <property type="entry name" value="Peptidase_S9_cat"/>
</dbReference>
<feature type="domain" description="Peptidase S9 prolyl oligopeptidase catalytic" evidence="3">
    <location>
        <begin position="104"/>
        <end position="263"/>
    </location>
</feature>
<feature type="chain" id="PRO_5046853265" evidence="2">
    <location>
        <begin position="20"/>
        <end position="454"/>
    </location>
</feature>
<evidence type="ECO:0000256" key="1">
    <source>
        <dbReference type="SAM" id="Phobius"/>
    </source>
</evidence>
<keyword evidence="1" id="KW-0472">Membrane</keyword>